<dbReference type="STRING" id="1827387.A4S15_03595"/>
<comment type="similarity">
    <text evidence="2">Belongs to the GtrA family.</text>
</comment>
<dbReference type="GO" id="GO:0000271">
    <property type="term" value="P:polysaccharide biosynthetic process"/>
    <property type="evidence" value="ECO:0007669"/>
    <property type="project" value="InterPro"/>
</dbReference>
<sequence>MNGLLRQFASFFGVGVIAAVVHYGFLIALVELFQIGAVIATLIGYVGGGIVSYVLNERHTYSRARSHAAAGWRFALVAAVGFGLTYGLMTLFVERWMIPYLLAQLITTAIVLVWSFFAHKIFSFGERRSQAG</sequence>
<evidence type="ECO:0000256" key="2">
    <source>
        <dbReference type="ARBA" id="ARBA00009399"/>
    </source>
</evidence>
<feature type="transmembrane region" description="Helical" evidence="6">
    <location>
        <begin position="74"/>
        <end position="92"/>
    </location>
</feature>
<organism evidence="8 9">
    <name type="scientific">Candidatus Raskinella chloraquaticus</name>
    <dbReference type="NCBI Taxonomy" id="1951219"/>
    <lineage>
        <taxon>Bacteria</taxon>
        <taxon>Pseudomonadati</taxon>
        <taxon>Pseudomonadota</taxon>
        <taxon>Alphaproteobacteria</taxon>
        <taxon>Hyphomicrobiales</taxon>
        <taxon>Phreatobacteraceae</taxon>
        <taxon>Candidatus Raskinella</taxon>
    </lineage>
</organism>
<keyword evidence="4 6" id="KW-1133">Transmembrane helix</keyword>
<accession>A0A1W9I567</accession>
<dbReference type="InterPro" id="IPR051401">
    <property type="entry name" value="GtrA_CellWall_Glycosyl"/>
</dbReference>
<dbReference type="Pfam" id="PF04138">
    <property type="entry name" value="GtrA_DPMS_TM"/>
    <property type="match status" value="1"/>
</dbReference>
<dbReference type="PANTHER" id="PTHR38459:SF1">
    <property type="entry name" value="PROPHAGE BACTOPRENOL-LINKED GLUCOSE TRANSLOCASE HOMOLOG"/>
    <property type="match status" value="1"/>
</dbReference>
<evidence type="ECO:0000256" key="5">
    <source>
        <dbReference type="ARBA" id="ARBA00023136"/>
    </source>
</evidence>
<dbReference type="Proteomes" id="UP000192872">
    <property type="component" value="Unassembled WGS sequence"/>
</dbReference>
<evidence type="ECO:0000256" key="6">
    <source>
        <dbReference type="SAM" id="Phobius"/>
    </source>
</evidence>
<feature type="transmembrane region" description="Helical" evidence="6">
    <location>
        <begin position="7"/>
        <end position="26"/>
    </location>
</feature>
<evidence type="ECO:0000256" key="3">
    <source>
        <dbReference type="ARBA" id="ARBA00022692"/>
    </source>
</evidence>
<evidence type="ECO:0000313" key="9">
    <source>
        <dbReference type="Proteomes" id="UP000192872"/>
    </source>
</evidence>
<keyword evidence="3 6" id="KW-0812">Transmembrane</keyword>
<comment type="subcellular location">
    <subcellularLocation>
        <location evidence="1">Membrane</location>
        <topology evidence="1">Multi-pass membrane protein</topology>
    </subcellularLocation>
</comment>
<dbReference type="EMBL" id="LWDL01000001">
    <property type="protein sequence ID" value="OQW54815.1"/>
    <property type="molecule type" value="Genomic_DNA"/>
</dbReference>
<keyword evidence="5 6" id="KW-0472">Membrane</keyword>
<reference evidence="8 9" key="1">
    <citation type="journal article" date="2017" name="Water Res.">
        <title>Comammox in drinking water systems.</title>
        <authorList>
            <person name="Wang Y."/>
            <person name="Ma L."/>
            <person name="Mao Y."/>
            <person name="Jiang X."/>
            <person name="Xia Y."/>
            <person name="Yu K."/>
            <person name="Li B."/>
            <person name="Zhang T."/>
        </authorList>
    </citation>
    <scope>NUCLEOTIDE SEQUENCE [LARGE SCALE GENOMIC DNA]</scope>
    <source>
        <strain evidence="8">SG_bin8</strain>
    </source>
</reference>
<dbReference type="InterPro" id="IPR007267">
    <property type="entry name" value="GtrA_DPMS_TM"/>
</dbReference>
<evidence type="ECO:0000313" key="8">
    <source>
        <dbReference type="EMBL" id="OQW54815.1"/>
    </source>
</evidence>
<evidence type="ECO:0000256" key="4">
    <source>
        <dbReference type="ARBA" id="ARBA00022989"/>
    </source>
</evidence>
<feature type="transmembrane region" description="Helical" evidence="6">
    <location>
        <begin position="32"/>
        <end position="54"/>
    </location>
</feature>
<dbReference type="GO" id="GO:0005886">
    <property type="term" value="C:plasma membrane"/>
    <property type="evidence" value="ECO:0007669"/>
    <property type="project" value="TreeGrafter"/>
</dbReference>
<evidence type="ECO:0000259" key="7">
    <source>
        <dbReference type="Pfam" id="PF04138"/>
    </source>
</evidence>
<protein>
    <submittedName>
        <fullName evidence="8">Polysaccharide synthesis protein GtrA</fullName>
    </submittedName>
</protein>
<dbReference type="PANTHER" id="PTHR38459">
    <property type="entry name" value="PROPHAGE BACTOPRENOL-LINKED GLUCOSE TRANSLOCASE HOMOLOG"/>
    <property type="match status" value="1"/>
</dbReference>
<name>A0A1W9I567_9HYPH</name>
<feature type="domain" description="GtrA/DPMS transmembrane" evidence="7">
    <location>
        <begin position="11"/>
        <end position="124"/>
    </location>
</feature>
<gene>
    <name evidence="8" type="ORF">A4S15_03595</name>
</gene>
<proteinExistence type="inferred from homology"/>
<feature type="transmembrane region" description="Helical" evidence="6">
    <location>
        <begin position="98"/>
        <end position="118"/>
    </location>
</feature>
<evidence type="ECO:0000256" key="1">
    <source>
        <dbReference type="ARBA" id="ARBA00004141"/>
    </source>
</evidence>
<comment type="caution">
    <text evidence="8">The sequence shown here is derived from an EMBL/GenBank/DDBJ whole genome shotgun (WGS) entry which is preliminary data.</text>
</comment>
<dbReference type="AlphaFoldDB" id="A0A1W9I567"/>
<dbReference type="RefSeq" id="WP_376802952.1">
    <property type="nucleotide sequence ID" value="NZ_DBNB01000021.1"/>
</dbReference>